<evidence type="ECO:0000256" key="3">
    <source>
        <dbReference type="ARBA" id="ARBA00022676"/>
    </source>
</evidence>
<reference evidence="11" key="1">
    <citation type="submission" date="2019-08" db="EMBL/GenBank/DDBJ databases">
        <title>The genome of the North American firefly Photinus pyralis.</title>
        <authorList>
            <consortium name="Photinus pyralis genome working group"/>
            <person name="Fallon T.R."/>
            <person name="Sander Lower S.E."/>
            <person name="Weng J.-K."/>
        </authorList>
    </citation>
    <scope>NUCLEOTIDE SEQUENCE</scope>
    <source>
        <strain evidence="11">TRF0915ILg1</strain>
        <tissue evidence="11">Whole body</tissue>
    </source>
</reference>
<keyword evidence="8 10" id="KW-0333">Golgi apparatus</keyword>
<dbReference type="InterPro" id="IPR002659">
    <property type="entry name" value="Glyco_trans_31"/>
</dbReference>
<dbReference type="GO" id="GO:0016758">
    <property type="term" value="F:hexosyltransferase activity"/>
    <property type="evidence" value="ECO:0007669"/>
    <property type="project" value="InterPro"/>
</dbReference>
<keyword evidence="9 10" id="KW-0472">Membrane</keyword>
<name>A0A8K0DE09_IGNLU</name>
<evidence type="ECO:0000256" key="6">
    <source>
        <dbReference type="ARBA" id="ARBA00022968"/>
    </source>
</evidence>
<evidence type="ECO:0000256" key="4">
    <source>
        <dbReference type="ARBA" id="ARBA00022679"/>
    </source>
</evidence>
<dbReference type="EC" id="2.4.1.-" evidence="10"/>
<dbReference type="Gene3D" id="3.90.550.50">
    <property type="match status" value="1"/>
</dbReference>
<dbReference type="GO" id="GO:0006493">
    <property type="term" value="P:protein O-linked glycosylation"/>
    <property type="evidence" value="ECO:0007669"/>
    <property type="project" value="TreeGrafter"/>
</dbReference>
<evidence type="ECO:0000256" key="10">
    <source>
        <dbReference type="RuleBase" id="RU363063"/>
    </source>
</evidence>
<evidence type="ECO:0000256" key="5">
    <source>
        <dbReference type="ARBA" id="ARBA00022692"/>
    </source>
</evidence>
<dbReference type="FunFam" id="3.90.550.50:FF:000028">
    <property type="entry name" value="Hexosyltransferase"/>
    <property type="match status" value="1"/>
</dbReference>
<accession>A0A8K0DE09</accession>
<evidence type="ECO:0000313" key="12">
    <source>
        <dbReference type="Proteomes" id="UP000801492"/>
    </source>
</evidence>
<comment type="similarity">
    <text evidence="2 10">Belongs to the glycosyltransferase 31 family.</text>
</comment>
<evidence type="ECO:0000256" key="7">
    <source>
        <dbReference type="ARBA" id="ARBA00022989"/>
    </source>
</evidence>
<evidence type="ECO:0000256" key="8">
    <source>
        <dbReference type="ARBA" id="ARBA00023034"/>
    </source>
</evidence>
<dbReference type="Pfam" id="PF01762">
    <property type="entry name" value="Galactosyl_T"/>
    <property type="match status" value="1"/>
</dbReference>
<gene>
    <name evidence="11" type="ORF">ILUMI_01636</name>
</gene>
<dbReference type="OrthoDB" id="2139606at2759"/>
<keyword evidence="5 10" id="KW-0812">Transmembrane</keyword>
<keyword evidence="7 10" id="KW-1133">Transmembrane helix</keyword>
<evidence type="ECO:0000313" key="11">
    <source>
        <dbReference type="EMBL" id="KAF2904535.1"/>
    </source>
</evidence>
<organism evidence="11 12">
    <name type="scientific">Ignelater luminosus</name>
    <name type="common">Cucubano</name>
    <name type="synonym">Pyrophorus luminosus</name>
    <dbReference type="NCBI Taxonomy" id="2038154"/>
    <lineage>
        <taxon>Eukaryota</taxon>
        <taxon>Metazoa</taxon>
        <taxon>Ecdysozoa</taxon>
        <taxon>Arthropoda</taxon>
        <taxon>Hexapoda</taxon>
        <taxon>Insecta</taxon>
        <taxon>Pterygota</taxon>
        <taxon>Neoptera</taxon>
        <taxon>Endopterygota</taxon>
        <taxon>Coleoptera</taxon>
        <taxon>Polyphaga</taxon>
        <taxon>Elateriformia</taxon>
        <taxon>Elateroidea</taxon>
        <taxon>Elateridae</taxon>
        <taxon>Agrypninae</taxon>
        <taxon>Pyrophorini</taxon>
        <taxon>Ignelater</taxon>
    </lineage>
</organism>
<keyword evidence="3 10" id="KW-0328">Glycosyltransferase</keyword>
<comment type="caution">
    <text evidence="11">The sequence shown here is derived from an EMBL/GenBank/DDBJ whole genome shotgun (WGS) entry which is preliminary data.</text>
</comment>
<keyword evidence="6 10" id="KW-0735">Signal-anchor</keyword>
<evidence type="ECO:0000256" key="9">
    <source>
        <dbReference type="ARBA" id="ARBA00023136"/>
    </source>
</evidence>
<dbReference type="PANTHER" id="PTHR11214">
    <property type="entry name" value="BETA-1,3-N-ACETYLGLUCOSAMINYLTRANSFERASE"/>
    <property type="match status" value="1"/>
</dbReference>
<dbReference type="GO" id="GO:0000139">
    <property type="term" value="C:Golgi membrane"/>
    <property type="evidence" value="ECO:0007669"/>
    <property type="project" value="UniProtKB-SubCell"/>
</dbReference>
<evidence type="ECO:0000256" key="2">
    <source>
        <dbReference type="ARBA" id="ARBA00008661"/>
    </source>
</evidence>
<protein>
    <recommendedName>
        <fullName evidence="10">Hexosyltransferase</fullName>
        <ecNumber evidence="10">2.4.1.-</ecNumber>
    </recommendedName>
</protein>
<feature type="transmembrane region" description="Helical" evidence="10">
    <location>
        <begin position="7"/>
        <end position="25"/>
    </location>
</feature>
<dbReference type="AlphaFoldDB" id="A0A8K0DE09"/>
<proteinExistence type="inferred from homology"/>
<dbReference type="PANTHER" id="PTHR11214:SF235">
    <property type="entry name" value="HEXOSYLTRANSFERASE"/>
    <property type="match status" value="1"/>
</dbReference>
<evidence type="ECO:0000256" key="1">
    <source>
        <dbReference type="ARBA" id="ARBA00004323"/>
    </source>
</evidence>
<dbReference type="Proteomes" id="UP000801492">
    <property type="component" value="Unassembled WGS sequence"/>
</dbReference>
<sequence>MANNRRIIAILIITILMVVLFIIFLEPISYKPEYNLEVTYLNLSTKLPDTKKLFDVNFKYIINNNVCNNSSHLQAVILVTSYFGNVETRSAMRRAFPSEKLKEFNLRRVFLLGIAPDDKYITQKAVLHENKRFSDLIQGNFKEAYRNLTYKHVMGLKWAAEYCKDSQYIIKMDDDIVINMYKIIDLMNKTKLPSRNLLAGYILSGMTPIREPANKWYVTNEEYEGSFYPTFISGWFYITNPKTCKKIVEMSSRVPYFWVDDIYVTGIIAQKLRIKHYSLKAYFTVHPEFLQCCMRDVEKSQYDCELLVGPNGGDNNLFFSFNEIVAVCYHEQCYKRKRPLNETCVAERKFTLGKGNALVETYRLA</sequence>
<keyword evidence="12" id="KW-1185">Reference proteome</keyword>
<dbReference type="EMBL" id="VTPC01000744">
    <property type="protein sequence ID" value="KAF2904535.1"/>
    <property type="molecule type" value="Genomic_DNA"/>
</dbReference>
<keyword evidence="4" id="KW-0808">Transferase</keyword>
<comment type="subcellular location">
    <subcellularLocation>
        <location evidence="1 10">Golgi apparatus membrane</location>
        <topology evidence="1 10">Single-pass type II membrane protein</topology>
    </subcellularLocation>
</comment>